<sequence>MPNISQSSVRRNLFQQTLSRRPASTGPPNSTLAPGPGPGISIPPGPGQNNLTTNNSASASANTNGKNALLTRPAQHRLKPTSTSTELSRPIKISENREIVVRDKNGGYKLDVPALPAALIGEDGEELGELEVEEGGESKFEAALVEMVIRHRNRQSSGEPDEILNIVHQSLRKKVASLDGDNWMFEPERDTRF</sequence>
<dbReference type="Proteomes" id="UP000186955">
    <property type="component" value="Unassembled WGS sequence"/>
</dbReference>
<comment type="caution">
    <text evidence="2">The sequence shown here is derived from an EMBL/GenBank/DDBJ whole genome shotgun (WGS) entry which is preliminary data.</text>
</comment>
<name>A0A1Q5TEA0_9EURO</name>
<feature type="compositionally biased region" description="Low complexity" evidence="1">
    <location>
        <begin position="47"/>
        <end position="64"/>
    </location>
</feature>
<keyword evidence="3" id="KW-1185">Reference proteome</keyword>
<dbReference type="EMBL" id="MNBE01000672">
    <property type="protein sequence ID" value="OKO98538.1"/>
    <property type="molecule type" value="Genomic_DNA"/>
</dbReference>
<feature type="compositionally biased region" description="Pro residues" evidence="1">
    <location>
        <begin position="35"/>
        <end position="46"/>
    </location>
</feature>
<organism evidence="2 3">
    <name type="scientific">Penicillium subrubescens</name>
    <dbReference type="NCBI Taxonomy" id="1316194"/>
    <lineage>
        <taxon>Eukaryota</taxon>
        <taxon>Fungi</taxon>
        <taxon>Dikarya</taxon>
        <taxon>Ascomycota</taxon>
        <taxon>Pezizomycotina</taxon>
        <taxon>Eurotiomycetes</taxon>
        <taxon>Eurotiomycetidae</taxon>
        <taxon>Eurotiales</taxon>
        <taxon>Aspergillaceae</taxon>
        <taxon>Penicillium</taxon>
    </lineage>
</organism>
<evidence type="ECO:0000313" key="3">
    <source>
        <dbReference type="Proteomes" id="UP000186955"/>
    </source>
</evidence>
<gene>
    <name evidence="2" type="ORF">PENSUB_9214</name>
</gene>
<proteinExistence type="predicted"/>
<reference evidence="2 3" key="1">
    <citation type="submission" date="2016-10" db="EMBL/GenBank/DDBJ databases">
        <title>Genome sequence of the ascomycete fungus Penicillium subrubescens.</title>
        <authorList>
            <person name="De Vries R.P."/>
            <person name="Peng M."/>
            <person name="Dilokpimol A."/>
            <person name="Hilden K."/>
            <person name="Makela M.R."/>
            <person name="Grigoriev I."/>
            <person name="Riley R."/>
            <person name="Granchi Z."/>
        </authorList>
    </citation>
    <scope>NUCLEOTIDE SEQUENCE [LARGE SCALE GENOMIC DNA]</scope>
    <source>
        <strain evidence="2 3">CBS 132785</strain>
    </source>
</reference>
<evidence type="ECO:0000256" key="1">
    <source>
        <dbReference type="SAM" id="MobiDB-lite"/>
    </source>
</evidence>
<feature type="region of interest" description="Disordered" evidence="1">
    <location>
        <begin position="1"/>
        <end position="89"/>
    </location>
</feature>
<evidence type="ECO:0000313" key="2">
    <source>
        <dbReference type="EMBL" id="OKO98538.1"/>
    </source>
</evidence>
<protein>
    <submittedName>
        <fullName evidence="2">Uncharacterized protein</fullName>
    </submittedName>
</protein>
<accession>A0A1Q5TEA0</accession>
<dbReference type="AlphaFoldDB" id="A0A1Q5TEA0"/>
<feature type="compositionally biased region" description="Polar residues" evidence="1">
    <location>
        <begin position="1"/>
        <end position="19"/>
    </location>
</feature>